<dbReference type="PANTHER" id="PTHR37809:SF1">
    <property type="entry name" value="RIBOSOMAL PROTEIN S12 METHYLTHIOTRANSFERASE ACCESSORY FACTOR YCAO"/>
    <property type="match status" value="1"/>
</dbReference>
<evidence type="ECO:0000313" key="3">
    <source>
        <dbReference type="EMBL" id="GAA1079421.1"/>
    </source>
</evidence>
<dbReference type="InterPro" id="IPR027624">
    <property type="entry name" value="TOMM_cyclo_SagD"/>
</dbReference>
<feature type="domain" description="YcaO" evidence="2">
    <location>
        <begin position="178"/>
        <end position="553"/>
    </location>
</feature>
<protein>
    <submittedName>
        <fullName evidence="3">TOMM leader peptide-binding protein</fullName>
    </submittedName>
</protein>
<feature type="region of interest" description="Disordered" evidence="1">
    <location>
        <begin position="28"/>
        <end position="55"/>
    </location>
</feature>
<feature type="compositionally biased region" description="Low complexity" evidence="1">
    <location>
        <begin position="41"/>
        <end position="53"/>
    </location>
</feature>
<dbReference type="InterPro" id="IPR022291">
    <property type="entry name" value="Bacteriocin_synth_cyclodeHase"/>
</dbReference>
<keyword evidence="4" id="KW-1185">Reference proteome</keyword>
<dbReference type="InterPro" id="IPR003776">
    <property type="entry name" value="YcaO-like_dom"/>
</dbReference>
<dbReference type="PANTHER" id="PTHR37809">
    <property type="entry name" value="RIBOSOMAL PROTEIN S12 METHYLTHIOTRANSFERASE ACCESSORY FACTOR YCAO"/>
    <property type="match status" value="1"/>
</dbReference>
<evidence type="ECO:0000256" key="1">
    <source>
        <dbReference type="SAM" id="MobiDB-lite"/>
    </source>
</evidence>
<gene>
    <name evidence="3" type="ORF">GCM10009663_22130</name>
</gene>
<dbReference type="RefSeq" id="WP_344623356.1">
    <property type="nucleotide sequence ID" value="NZ_BAAALD010000015.1"/>
</dbReference>
<comment type="caution">
    <text evidence="3">The sequence shown here is derived from an EMBL/GenBank/DDBJ whole genome shotgun (WGS) entry which is preliminary data.</text>
</comment>
<dbReference type="PROSITE" id="PS51664">
    <property type="entry name" value="YCAO"/>
    <property type="match status" value="1"/>
</dbReference>
<name>A0ABN1TEL5_9ACTN</name>
<accession>A0ABN1TEL5</accession>
<dbReference type="EMBL" id="BAAALD010000015">
    <property type="protein sequence ID" value="GAA1079421.1"/>
    <property type="molecule type" value="Genomic_DNA"/>
</dbReference>
<dbReference type="Gene3D" id="3.30.1330.230">
    <property type="match status" value="1"/>
</dbReference>
<dbReference type="Gene3D" id="3.40.50.720">
    <property type="entry name" value="NAD(P)-binding Rossmann-like Domain"/>
    <property type="match status" value="1"/>
</dbReference>
<dbReference type="Gene3D" id="3.30.160.660">
    <property type="match status" value="1"/>
</dbReference>
<evidence type="ECO:0000313" key="4">
    <source>
        <dbReference type="Proteomes" id="UP001499987"/>
    </source>
</evidence>
<evidence type="ECO:0000259" key="2">
    <source>
        <dbReference type="PROSITE" id="PS51664"/>
    </source>
</evidence>
<proteinExistence type="predicted"/>
<reference evidence="3 4" key="1">
    <citation type="journal article" date="2019" name="Int. J. Syst. Evol. Microbiol.">
        <title>The Global Catalogue of Microorganisms (GCM) 10K type strain sequencing project: providing services to taxonomists for standard genome sequencing and annotation.</title>
        <authorList>
            <consortium name="The Broad Institute Genomics Platform"/>
            <consortium name="The Broad Institute Genome Sequencing Center for Infectious Disease"/>
            <person name="Wu L."/>
            <person name="Ma J."/>
        </authorList>
    </citation>
    <scope>NUCLEOTIDE SEQUENCE [LARGE SCALE GENOMIC DNA]</scope>
    <source>
        <strain evidence="3 4">JCM 13002</strain>
    </source>
</reference>
<sequence>MADRPQVLREPHRVIVGPWPPGCPDCLHTRRTAASGDDRTAGPAAPPATGTPRPQLPTFLADTVAELTGAEPQAQRYWIVDAATLALSRHGFLADPHCPTCSTATPDTAEGARITRRARAKLSPRSSRVSRLDRAALEAVYVDGQSGLIPSVTSYTQHAFPFTEAVLAVPGVSTEASGYGRTRDFASARAVAVAESLERLAAHAPARRTAVRACWAQVTADAIDPRTLGLYPADRYRTPGFPYREFTEDAVANWVWGWSFGRARPVLVPEGFVYYRLRGNGGEAGFACEISSGCALGGCYEEAVLHGVLEVAERDAFLTAWYGSTPLPELDPAAAPDRRIPLVAERIERHGYRVRIFDSTREHGIPSFWTFAEDVTGDGRPRAVSTGGSGLRPAEAVLAALHELSQTVEYVTLLAMDPGWRDRARHLAGHPDEVVSMADHLLCAADPDSFDRYAFLLDDPPASTWQQGLERWRWPHHTEIGADLDEAVRRFAAAGMDVIAVDTTSTEQASGGFTCVKVIAPGSVPMTFGHTARRVTGLPRLGQVRNPHPHPFP</sequence>
<dbReference type="NCBIfam" id="TIGR03882">
    <property type="entry name" value="cyclo_dehyd_2"/>
    <property type="match status" value="1"/>
</dbReference>
<dbReference type="Pfam" id="PF02624">
    <property type="entry name" value="YcaO"/>
    <property type="match status" value="1"/>
</dbReference>
<organism evidence="3 4">
    <name type="scientific">Kitasatospora arboriphila</name>
    <dbReference type="NCBI Taxonomy" id="258052"/>
    <lineage>
        <taxon>Bacteria</taxon>
        <taxon>Bacillati</taxon>
        <taxon>Actinomycetota</taxon>
        <taxon>Actinomycetes</taxon>
        <taxon>Kitasatosporales</taxon>
        <taxon>Streptomycetaceae</taxon>
        <taxon>Kitasatospora</taxon>
    </lineage>
</organism>
<dbReference type="Proteomes" id="UP001499987">
    <property type="component" value="Unassembled WGS sequence"/>
</dbReference>
<dbReference type="Gene3D" id="3.30.40.250">
    <property type="match status" value="1"/>
</dbReference>
<dbReference type="NCBIfam" id="TIGR03604">
    <property type="entry name" value="TOMM_cyclo_SagD"/>
    <property type="match status" value="1"/>
</dbReference>